<dbReference type="GO" id="GO:0140359">
    <property type="term" value="F:ABC-type transporter activity"/>
    <property type="evidence" value="ECO:0007669"/>
    <property type="project" value="InterPro"/>
</dbReference>
<feature type="transmembrane region" description="Helical" evidence="1">
    <location>
        <begin position="180"/>
        <end position="204"/>
    </location>
</feature>
<dbReference type="InterPro" id="IPR021913">
    <property type="entry name" value="DUF3526"/>
</dbReference>
<feature type="transmembrane region" description="Helical" evidence="1">
    <location>
        <begin position="251"/>
        <end position="274"/>
    </location>
</feature>
<dbReference type="AlphaFoldDB" id="A0AAP2GW77"/>
<accession>A0AAP2GW77</accession>
<feature type="transmembrane region" description="Helical" evidence="1">
    <location>
        <begin position="130"/>
        <end position="152"/>
    </location>
</feature>
<dbReference type="Pfam" id="PF12040">
    <property type="entry name" value="DUF3526"/>
    <property type="match status" value="1"/>
</dbReference>
<proteinExistence type="predicted"/>
<keyword evidence="1" id="KW-0472">Membrane</keyword>
<keyword evidence="1" id="KW-0812">Transmembrane</keyword>
<organism evidence="2 3">
    <name type="scientific">Dawidia cretensis</name>
    <dbReference type="NCBI Taxonomy" id="2782350"/>
    <lineage>
        <taxon>Bacteria</taxon>
        <taxon>Pseudomonadati</taxon>
        <taxon>Bacteroidota</taxon>
        <taxon>Cytophagia</taxon>
        <taxon>Cytophagales</taxon>
        <taxon>Chryseotaleaceae</taxon>
        <taxon>Dawidia</taxon>
    </lineage>
</organism>
<evidence type="ECO:0000313" key="2">
    <source>
        <dbReference type="EMBL" id="MBT1711765.1"/>
    </source>
</evidence>
<keyword evidence="3" id="KW-1185">Reference proteome</keyword>
<feature type="transmembrane region" description="Helical" evidence="1">
    <location>
        <begin position="216"/>
        <end position="239"/>
    </location>
</feature>
<evidence type="ECO:0000313" key="3">
    <source>
        <dbReference type="Proteomes" id="UP001319080"/>
    </source>
</evidence>
<reference evidence="2 3" key="1">
    <citation type="submission" date="2021-05" db="EMBL/GenBank/DDBJ databases">
        <title>A Polyphasic approach of four new species of the genus Ohtaekwangia: Ohtaekwangia histidinii sp. nov., Ohtaekwangia cretensis sp. nov., Ohtaekwangia indiensis sp. nov., Ohtaekwangia reichenbachii sp. nov. from diverse environment.</title>
        <authorList>
            <person name="Octaviana S."/>
        </authorList>
    </citation>
    <scope>NUCLEOTIDE SEQUENCE [LARGE SCALE GENOMIC DNA]</scope>
    <source>
        <strain evidence="2 3">PWU5</strain>
    </source>
</reference>
<feature type="transmembrane region" description="Helical" evidence="1">
    <location>
        <begin position="452"/>
        <end position="472"/>
    </location>
</feature>
<evidence type="ECO:0000256" key="1">
    <source>
        <dbReference type="SAM" id="Phobius"/>
    </source>
</evidence>
<sequence>MNRSIVVLLARQSWKNAFHSRAIYGVLVILFLMIGYAAYSGWKMYTVQNDMREHYQRVARERWEDNPDKHPHRMAHFGTFAFRIKHPLSLFDFGLESFTGNAVYLEAHKQNTINFSEASFSTGLLRFGEISLAMLLQMIVPLIIVFLGFGVVSVDRENGTLKILLTQGARWREILTGKSLGLFAVAMVIVVPAFFCAALLLIASDVSVDLDLVGRLAGLALAYFLFSAIACVITVAVSAGSHSSKAALMKLLGVWLLLAVLLPRTSQALGSYFFPAPSRVAFETAIEEDVLKQGDSHNPDDPHYKHLRDSVLRRHAVDSVEHLPFNYSGFVMREGERISAQIYQQHLQALTRLYDKQNSLTTAAALVNPFTAIRNLSMALSGTDVESYKVFQGEAEAYRYTMAQEMNALQMTLISNRKPGPQDKPLAISHDHWKELPDFKPKGIALGASLRGAWFSALALLLWSVGSCWWVGRLSKTLKAI</sequence>
<gene>
    <name evidence="2" type="ORF">KK062_26225</name>
</gene>
<name>A0AAP2GW77_9BACT</name>
<dbReference type="Proteomes" id="UP001319080">
    <property type="component" value="Unassembled WGS sequence"/>
</dbReference>
<protein>
    <submittedName>
        <fullName evidence="2">ABC transporter permease</fullName>
    </submittedName>
</protein>
<dbReference type="EMBL" id="JAHESE010000040">
    <property type="protein sequence ID" value="MBT1711765.1"/>
    <property type="molecule type" value="Genomic_DNA"/>
</dbReference>
<dbReference type="PANTHER" id="PTHR43471:SF1">
    <property type="entry name" value="ABC TRANSPORTER PERMEASE PROTEIN NOSY-RELATED"/>
    <property type="match status" value="1"/>
</dbReference>
<feature type="transmembrane region" description="Helical" evidence="1">
    <location>
        <begin position="21"/>
        <end position="42"/>
    </location>
</feature>
<dbReference type="GO" id="GO:0005886">
    <property type="term" value="C:plasma membrane"/>
    <property type="evidence" value="ECO:0007669"/>
    <property type="project" value="UniProtKB-SubCell"/>
</dbReference>
<comment type="caution">
    <text evidence="2">The sequence shown here is derived from an EMBL/GenBank/DDBJ whole genome shotgun (WGS) entry which is preliminary data.</text>
</comment>
<dbReference type="PANTHER" id="PTHR43471">
    <property type="entry name" value="ABC TRANSPORTER PERMEASE"/>
    <property type="match status" value="1"/>
</dbReference>
<keyword evidence="1" id="KW-1133">Transmembrane helix</keyword>
<dbReference type="RefSeq" id="WP_254087337.1">
    <property type="nucleotide sequence ID" value="NZ_JAHESE010000040.1"/>
</dbReference>